<accession>A0A1S1M226</accession>
<dbReference type="AlphaFoldDB" id="A0A1S1M226"/>
<dbReference type="RefSeq" id="WP_070952871.1">
    <property type="nucleotide sequence ID" value="NZ_MLIS01000021.1"/>
</dbReference>
<dbReference type="SUPFAM" id="SSF47413">
    <property type="entry name" value="lambda repressor-like DNA-binding domains"/>
    <property type="match status" value="1"/>
</dbReference>
<keyword evidence="3" id="KW-1185">Reference proteome</keyword>
<dbReference type="Proteomes" id="UP000179441">
    <property type="component" value="Unassembled WGS sequence"/>
</dbReference>
<organism evidence="2 3">
    <name type="scientific">Mycobacteroides chelonae</name>
    <name type="common">Mycobacterium chelonae</name>
    <dbReference type="NCBI Taxonomy" id="1774"/>
    <lineage>
        <taxon>Bacteria</taxon>
        <taxon>Bacillati</taxon>
        <taxon>Actinomycetota</taxon>
        <taxon>Actinomycetes</taxon>
        <taxon>Mycobacteriales</taxon>
        <taxon>Mycobacteriaceae</taxon>
        <taxon>Mycobacteroides</taxon>
    </lineage>
</organism>
<dbReference type="InterPro" id="IPR001387">
    <property type="entry name" value="Cro/C1-type_HTH"/>
</dbReference>
<proteinExistence type="predicted"/>
<reference evidence="2 3" key="1">
    <citation type="submission" date="2016-10" db="EMBL/GenBank/DDBJ databases">
        <title>Evaluation of Human, Veterinary and Environmental Mycobacterium chelonae Isolates by Core Genome Phylogenomic Analysis, Targeted Gene Comparison, and Anti-microbial Susceptibility Patterns: A Tale of Mistaken Identities.</title>
        <authorList>
            <person name="Fogelson S.B."/>
            <person name="Camus A.C."/>
            <person name="Lorenz W."/>
            <person name="Vasireddy R."/>
            <person name="Vasireddy S."/>
            <person name="Smith T."/>
            <person name="Brown-Elliott B.A."/>
            <person name="Wallace R.J.Jr."/>
            <person name="Hasan N.A."/>
            <person name="Reischl U."/>
            <person name="Sanchez S."/>
        </authorList>
    </citation>
    <scope>NUCLEOTIDE SEQUENCE [LARGE SCALE GENOMIC DNA]</scope>
    <source>
        <strain evidence="2 3">15518</strain>
    </source>
</reference>
<sequence length="259" mass="28022">MTLYAGQRLGQLVVARRKAIGLPTAQKLAEAAGVSLRTITTVETGGRTRFNTTTKGAIERALRWAPGSIDTVLGGGEPLEGPKNPDGQSVCGSSGFDLSQLPPDEQIVASAFLAVLLEREQAGAARITQDAEFTATVSNRLAHATDALFDMQVFCVEVPAPWNDRLDQLIQRVRDCLRAIADATDERPTQRTNSLSDIGSTTAALLSASRRLRETAPNVPDTVVRPTHWNRAPNPPDPGEWGVAASRREKKSDHRQEDH</sequence>
<dbReference type="CDD" id="cd00093">
    <property type="entry name" value="HTH_XRE"/>
    <property type="match status" value="1"/>
</dbReference>
<dbReference type="InterPro" id="IPR010982">
    <property type="entry name" value="Lambda_DNA-bd_dom_sf"/>
</dbReference>
<gene>
    <name evidence="2" type="ORF">BKG84_25460</name>
</gene>
<comment type="caution">
    <text evidence="2">The sequence shown here is derived from an EMBL/GenBank/DDBJ whole genome shotgun (WGS) entry which is preliminary data.</text>
</comment>
<dbReference type="Gene3D" id="1.10.260.40">
    <property type="entry name" value="lambda repressor-like DNA-binding domains"/>
    <property type="match status" value="1"/>
</dbReference>
<protein>
    <recommendedName>
        <fullName evidence="4">HTH cro/C1-type domain-containing protein</fullName>
    </recommendedName>
</protein>
<evidence type="ECO:0008006" key="4">
    <source>
        <dbReference type="Google" id="ProtNLM"/>
    </source>
</evidence>
<dbReference type="EMBL" id="MLIS01000021">
    <property type="protein sequence ID" value="OHU75955.1"/>
    <property type="molecule type" value="Genomic_DNA"/>
</dbReference>
<evidence type="ECO:0000256" key="1">
    <source>
        <dbReference type="SAM" id="MobiDB-lite"/>
    </source>
</evidence>
<feature type="compositionally biased region" description="Basic and acidic residues" evidence="1">
    <location>
        <begin position="246"/>
        <end position="259"/>
    </location>
</feature>
<feature type="region of interest" description="Disordered" evidence="1">
    <location>
        <begin position="210"/>
        <end position="259"/>
    </location>
</feature>
<name>A0A1S1M226_MYCCH</name>
<evidence type="ECO:0000313" key="3">
    <source>
        <dbReference type="Proteomes" id="UP000179441"/>
    </source>
</evidence>
<dbReference type="GO" id="GO:0003677">
    <property type="term" value="F:DNA binding"/>
    <property type="evidence" value="ECO:0007669"/>
    <property type="project" value="InterPro"/>
</dbReference>
<evidence type="ECO:0000313" key="2">
    <source>
        <dbReference type="EMBL" id="OHU75955.1"/>
    </source>
</evidence>